<dbReference type="AlphaFoldDB" id="A0A1N7S5V2"/>
<dbReference type="Proteomes" id="UP000187012">
    <property type="component" value="Unassembled WGS sequence"/>
</dbReference>
<dbReference type="InterPro" id="IPR017853">
    <property type="entry name" value="GH"/>
</dbReference>
<proteinExistence type="predicted"/>
<evidence type="ECO:0000313" key="2">
    <source>
        <dbReference type="Proteomes" id="UP000187012"/>
    </source>
</evidence>
<sequence>MKMRPMVSTLFAFPEERIDHHLDVDESRVPVMMPGSEPLEPNPTLRPSTGFPMFTARRNHRIKCDAHRRRILRMLAALTGAALQPALATPSGSGSSATGGRRITEMIGANGWAASATDIAIWREMGISWGREAVGPGQPNSPNDPMRVDKTGGAGADLPSILIRNNRNGIQSLLLLAYTAKWNAMVPGDTKSAPVDVDAWTRYVDAVVRTYSAPPFNVRHFQVWNEAAGALSGGLPQSTFWHGPSLNADGKGLGLYERAMQDYVERIHIPAARAIRKHHAYVVYGGWPDQGGVDNYIKWLEYRSPVFNERMLDWVDYIDIHYMSVKDLDPLYEKYVKQGPARGVWQTEIGFTYMEDPHYLPRYFFDFAVWALKRDWNDPDKFVSMIYHWDGYQPFILTHPGPPKRTFNPSGRSLIVLRKTVGGPLSNFTTPLQFGNDAAGSALRSGNDIVIQVTAAPGWRTVAAAGIRPPASGRTDVQFIDAVTGALSAREDVVLTWDGDNMKIRFRVPDQVNGLAAKPPGHLGYIVFRT</sequence>
<gene>
    <name evidence="1" type="ORF">BN2475_380057</name>
</gene>
<evidence type="ECO:0000313" key="1">
    <source>
        <dbReference type="EMBL" id="SIT42742.1"/>
    </source>
</evidence>
<dbReference type="EMBL" id="CYGX02000038">
    <property type="protein sequence ID" value="SIT42742.1"/>
    <property type="molecule type" value="Genomic_DNA"/>
</dbReference>
<dbReference type="STRING" id="1247936.BN2475_380057"/>
<name>A0A1N7S5V2_9BURK</name>
<reference evidence="1 2" key="1">
    <citation type="submission" date="2016-12" db="EMBL/GenBank/DDBJ databases">
        <authorList>
            <person name="Song W.-J."/>
            <person name="Kurnit D.M."/>
        </authorList>
    </citation>
    <scope>NUCLEOTIDE SEQUENCE [LARGE SCALE GENOMIC DNA]</scope>
    <source>
        <strain evidence="1 2">STM7296</strain>
    </source>
</reference>
<organism evidence="1 2">
    <name type="scientific">Paraburkholderia ribeironis</name>
    <dbReference type="NCBI Taxonomy" id="1247936"/>
    <lineage>
        <taxon>Bacteria</taxon>
        <taxon>Pseudomonadati</taxon>
        <taxon>Pseudomonadota</taxon>
        <taxon>Betaproteobacteria</taxon>
        <taxon>Burkholderiales</taxon>
        <taxon>Burkholderiaceae</taxon>
        <taxon>Paraburkholderia</taxon>
    </lineage>
</organism>
<accession>A0A1N7S5V2</accession>
<keyword evidence="2" id="KW-1185">Reference proteome</keyword>
<protein>
    <submittedName>
        <fullName evidence="1">Uncharacterized protein</fullName>
    </submittedName>
</protein>
<dbReference type="Gene3D" id="3.20.20.80">
    <property type="entry name" value="Glycosidases"/>
    <property type="match status" value="1"/>
</dbReference>
<dbReference type="SUPFAM" id="SSF51445">
    <property type="entry name" value="(Trans)glycosidases"/>
    <property type="match status" value="1"/>
</dbReference>